<accession>A0A0D9XV18</accession>
<organism evidence="2 3">
    <name type="scientific">Leersia perrieri</name>
    <dbReference type="NCBI Taxonomy" id="77586"/>
    <lineage>
        <taxon>Eukaryota</taxon>
        <taxon>Viridiplantae</taxon>
        <taxon>Streptophyta</taxon>
        <taxon>Embryophyta</taxon>
        <taxon>Tracheophyta</taxon>
        <taxon>Spermatophyta</taxon>
        <taxon>Magnoliopsida</taxon>
        <taxon>Liliopsida</taxon>
        <taxon>Poales</taxon>
        <taxon>Poaceae</taxon>
        <taxon>BOP clade</taxon>
        <taxon>Oryzoideae</taxon>
        <taxon>Oryzeae</taxon>
        <taxon>Oryzinae</taxon>
        <taxon>Leersia</taxon>
    </lineage>
</organism>
<evidence type="ECO:0000256" key="1">
    <source>
        <dbReference type="SAM" id="MobiDB-lite"/>
    </source>
</evidence>
<dbReference type="Proteomes" id="UP000032180">
    <property type="component" value="Chromosome 11"/>
</dbReference>
<reference evidence="3" key="2">
    <citation type="submission" date="2013-12" db="EMBL/GenBank/DDBJ databases">
        <authorList>
            <person name="Yu Y."/>
            <person name="Lee S."/>
            <person name="de Baynast K."/>
            <person name="Wissotski M."/>
            <person name="Liu L."/>
            <person name="Talag J."/>
            <person name="Goicoechea J."/>
            <person name="Angelova A."/>
            <person name="Jetty R."/>
            <person name="Kudrna D."/>
            <person name="Golser W."/>
            <person name="Rivera L."/>
            <person name="Zhang J."/>
            <person name="Wing R."/>
        </authorList>
    </citation>
    <scope>NUCLEOTIDE SEQUENCE</scope>
</reference>
<evidence type="ECO:0000313" key="3">
    <source>
        <dbReference type="Proteomes" id="UP000032180"/>
    </source>
</evidence>
<reference evidence="2" key="3">
    <citation type="submission" date="2015-04" db="UniProtKB">
        <authorList>
            <consortium name="EnsemblPlants"/>
        </authorList>
    </citation>
    <scope>IDENTIFICATION</scope>
</reference>
<evidence type="ECO:0000313" key="2">
    <source>
        <dbReference type="EnsemblPlants" id="LPERR11G18510.2"/>
    </source>
</evidence>
<reference evidence="2 3" key="1">
    <citation type="submission" date="2012-08" db="EMBL/GenBank/DDBJ databases">
        <title>Oryza genome evolution.</title>
        <authorList>
            <person name="Wing R.A."/>
        </authorList>
    </citation>
    <scope>NUCLEOTIDE SEQUENCE</scope>
</reference>
<dbReference type="HOGENOM" id="CLU_2213705_0_0_1"/>
<feature type="region of interest" description="Disordered" evidence="1">
    <location>
        <begin position="1"/>
        <end position="30"/>
    </location>
</feature>
<name>A0A0D9XV18_9ORYZ</name>
<keyword evidence="3" id="KW-1185">Reference proteome</keyword>
<proteinExistence type="predicted"/>
<sequence length="107" mass="11886">MAWPRGDEDGDESTGKKDIRLHRPPKHGVAGPRLVLPRKRICAFRLAVAVAGAALARDQARRHIRRIVSPPLSAYHLFEDACLPDMRHEGGEAPQRCSEKCRAGKTK</sequence>
<dbReference type="EnsemblPlants" id="LPERR11G18510.2">
    <property type="protein sequence ID" value="LPERR11G18510.2"/>
    <property type="gene ID" value="LPERR11G18510"/>
</dbReference>
<dbReference type="Gramene" id="LPERR11G18510.2">
    <property type="protein sequence ID" value="LPERR11G18510.2"/>
    <property type="gene ID" value="LPERR11G18510"/>
</dbReference>
<protein>
    <submittedName>
        <fullName evidence="2">Uncharacterized protein</fullName>
    </submittedName>
</protein>
<dbReference type="AlphaFoldDB" id="A0A0D9XV18"/>